<dbReference type="PIRSF" id="PIRSF006276">
    <property type="entry name" value="UspA"/>
    <property type="match status" value="1"/>
</dbReference>
<keyword evidence="2" id="KW-0963">Cytoplasm</keyword>
<evidence type="ECO:0000313" key="5">
    <source>
        <dbReference type="Proteomes" id="UP000243650"/>
    </source>
</evidence>
<organism evidence="4 5">
    <name type="scientific">Alkalicoccus urumqiensis</name>
    <name type="common">Bacillus urumqiensis</name>
    <dbReference type="NCBI Taxonomy" id="1548213"/>
    <lineage>
        <taxon>Bacteria</taxon>
        <taxon>Bacillati</taxon>
        <taxon>Bacillota</taxon>
        <taxon>Bacilli</taxon>
        <taxon>Bacillales</taxon>
        <taxon>Bacillaceae</taxon>
        <taxon>Alkalicoccus</taxon>
    </lineage>
</organism>
<proteinExistence type="inferred from homology"/>
<dbReference type="Pfam" id="PF00582">
    <property type="entry name" value="Usp"/>
    <property type="match status" value="1"/>
</dbReference>
<comment type="subcellular location">
    <subcellularLocation>
        <location evidence="2">Cytoplasm</location>
    </subcellularLocation>
</comment>
<dbReference type="PANTHER" id="PTHR46268">
    <property type="entry name" value="STRESS RESPONSE PROTEIN NHAX"/>
    <property type="match status" value="1"/>
</dbReference>
<keyword evidence="5" id="KW-1185">Reference proteome</keyword>
<dbReference type="InterPro" id="IPR006015">
    <property type="entry name" value="Universal_stress_UspA"/>
</dbReference>
<dbReference type="CDD" id="cd00293">
    <property type="entry name" value="USP-like"/>
    <property type="match status" value="1"/>
</dbReference>
<comment type="caution">
    <text evidence="4">The sequence shown here is derived from an EMBL/GenBank/DDBJ whole genome shotgun (WGS) entry which is preliminary data.</text>
</comment>
<reference evidence="4 5" key="1">
    <citation type="submission" date="2018-03" db="EMBL/GenBank/DDBJ databases">
        <title>Bacillus urumqiensis sp. nov., a moderately haloalkaliphilic bacterium isolated from a salt lake.</title>
        <authorList>
            <person name="Zhao B."/>
            <person name="Liao Z."/>
        </authorList>
    </citation>
    <scope>NUCLEOTIDE SEQUENCE [LARGE SCALE GENOMIC DNA]</scope>
    <source>
        <strain evidence="4 5">BZ-SZ-XJ18</strain>
    </source>
</reference>
<dbReference type="InterPro" id="IPR014729">
    <property type="entry name" value="Rossmann-like_a/b/a_fold"/>
</dbReference>
<sequence length="139" mass="15481">MFTHILLAADGSAHSVRACERAVFIAQKSNADITLIHVVDDLPARSDVADEEMRFREVPEHRKKRVDTIVHMLEKSGVSYTVHHIFGEPGPSIVRESKDRNADLVVLGSRGLNQFQQMVLGSVSHKVAKRAECPVMIVK</sequence>
<name>A0A2P6MDQ2_ALKUR</name>
<dbReference type="AlphaFoldDB" id="A0A2P6MDQ2"/>
<protein>
    <recommendedName>
        <fullName evidence="2">Universal stress protein</fullName>
    </recommendedName>
</protein>
<evidence type="ECO:0000313" key="4">
    <source>
        <dbReference type="EMBL" id="PRO64421.1"/>
    </source>
</evidence>
<dbReference type="PRINTS" id="PR01438">
    <property type="entry name" value="UNVRSLSTRESS"/>
</dbReference>
<comment type="similarity">
    <text evidence="1 2">Belongs to the universal stress protein A family.</text>
</comment>
<feature type="domain" description="UspA" evidence="3">
    <location>
        <begin position="1"/>
        <end position="139"/>
    </location>
</feature>
<dbReference type="EMBL" id="PVNS01000016">
    <property type="protein sequence ID" value="PRO64421.1"/>
    <property type="molecule type" value="Genomic_DNA"/>
</dbReference>
<evidence type="ECO:0000256" key="1">
    <source>
        <dbReference type="ARBA" id="ARBA00008791"/>
    </source>
</evidence>
<dbReference type="InterPro" id="IPR006016">
    <property type="entry name" value="UspA"/>
</dbReference>
<dbReference type="RefSeq" id="WP_105960209.1">
    <property type="nucleotide sequence ID" value="NZ_PVNS01000016.1"/>
</dbReference>
<evidence type="ECO:0000259" key="3">
    <source>
        <dbReference type="Pfam" id="PF00582"/>
    </source>
</evidence>
<dbReference type="GO" id="GO:0005737">
    <property type="term" value="C:cytoplasm"/>
    <property type="evidence" value="ECO:0007669"/>
    <property type="project" value="UniProtKB-SubCell"/>
</dbReference>
<dbReference type="PANTHER" id="PTHR46268:SF6">
    <property type="entry name" value="UNIVERSAL STRESS PROTEIN UP12"/>
    <property type="match status" value="1"/>
</dbReference>
<dbReference type="Gene3D" id="3.40.50.620">
    <property type="entry name" value="HUPs"/>
    <property type="match status" value="1"/>
</dbReference>
<dbReference type="OrthoDB" id="9777884at2"/>
<evidence type="ECO:0000256" key="2">
    <source>
        <dbReference type="PIRNR" id="PIRNR006276"/>
    </source>
</evidence>
<gene>
    <name evidence="4" type="ORF">C6I21_14555</name>
</gene>
<accession>A0A2P6MDQ2</accession>
<dbReference type="SUPFAM" id="SSF52402">
    <property type="entry name" value="Adenine nucleotide alpha hydrolases-like"/>
    <property type="match status" value="1"/>
</dbReference>
<dbReference type="Proteomes" id="UP000243650">
    <property type="component" value="Unassembled WGS sequence"/>
</dbReference>